<dbReference type="Proteomes" id="UP000192328">
    <property type="component" value="Unassembled WGS sequence"/>
</dbReference>
<protein>
    <submittedName>
        <fullName evidence="1">Shikimate dehydrogenase</fullName>
    </submittedName>
</protein>
<comment type="caution">
    <text evidence="1">The sequence shown here is derived from an EMBL/GenBank/DDBJ whole genome shotgun (WGS) entry which is preliminary data.</text>
</comment>
<evidence type="ECO:0000313" key="1">
    <source>
        <dbReference type="EMBL" id="SMC67452.1"/>
    </source>
</evidence>
<reference evidence="1" key="1">
    <citation type="submission" date="2017-04" db="EMBL/GenBank/DDBJ databases">
        <authorList>
            <person name="Varghese N."/>
            <person name="Submissions S."/>
        </authorList>
    </citation>
    <scope>NUCLEOTIDE SEQUENCE</scope>
    <source>
        <strain evidence="1">WTE2008</strain>
    </source>
</reference>
<accession>A0AC61PM53</accession>
<dbReference type="EMBL" id="FWXZ01000003">
    <property type="protein sequence ID" value="SMC67452.1"/>
    <property type="molecule type" value="Genomic_DNA"/>
</dbReference>
<gene>
    <name evidence="1" type="ORF">SAMN06297397_1938</name>
</gene>
<proteinExistence type="predicted"/>
<evidence type="ECO:0000313" key="2">
    <source>
        <dbReference type="Proteomes" id="UP000192328"/>
    </source>
</evidence>
<organism evidence="1 2">
    <name type="scientific">Aristaeella lactis</name>
    <dbReference type="NCBI Taxonomy" id="3046383"/>
    <lineage>
        <taxon>Bacteria</taxon>
        <taxon>Bacillati</taxon>
        <taxon>Bacillota</taxon>
        <taxon>Clostridia</taxon>
        <taxon>Eubacteriales</taxon>
        <taxon>Aristaeellaceae</taxon>
        <taxon>Aristaeella</taxon>
    </lineage>
</organism>
<keyword evidence="2" id="KW-1185">Reference proteome</keyword>
<name>A0AC61PM53_9FIRM</name>
<sequence>MTASHHYALCIMHYELKYGCIGEHLPHSFSREIHNEIGSYAYDLKELTPEELPAFMTARGFCGINVTIPYKQAVIPFLDEIDETARAIGAVNTVVNRDGRLSGYNTDLYGITRLILRAGLDLSGKKVLVLGTGGTSRTASFAAGQLGAREVFRVSRTAREGSLSYEDVLRDHTDAEIILNTTPCGMYPKPAEQPLSLEMFTRLEGVVDAIYNPLRSRLVLDARSRGIPAEGGLYMLVAQAVRASGYFLDTAYPDDLTDRIYSRILSRKENIVLIGMPGSGKSAVGKILAEKTGKPLADTDQLIVEKAGKTIPDIFREDGEPAFRDLESEVIRELSMEGGRIISTGGGAVLRPENVTALRQNGRLFWLNRDPESLVPTEDRPLADTQDKMRQLYIEREPVYRTAADEIIPVTGTPEDTADAIGRDNC</sequence>